<reference evidence="2 3" key="1">
    <citation type="submission" date="2016-11" db="EMBL/GenBank/DDBJ databases">
        <title>Whole genomes of Flavobacteriaceae.</title>
        <authorList>
            <person name="Stine C."/>
            <person name="Li C."/>
            <person name="Tadesse D."/>
        </authorList>
    </citation>
    <scope>NUCLEOTIDE SEQUENCE [LARGE SCALE GENOMIC DNA]</scope>
    <source>
        <strain evidence="2 3">DSM 24704</strain>
    </source>
</reference>
<evidence type="ECO:0000313" key="2">
    <source>
        <dbReference type="EMBL" id="OXG07102.1"/>
    </source>
</evidence>
<dbReference type="InterPro" id="IPR020843">
    <property type="entry name" value="ER"/>
</dbReference>
<dbReference type="PANTHER" id="PTHR11695">
    <property type="entry name" value="ALCOHOL DEHYDROGENASE RELATED"/>
    <property type="match status" value="1"/>
</dbReference>
<dbReference type="PANTHER" id="PTHR11695:SF294">
    <property type="entry name" value="RETICULON-4-INTERACTING PROTEIN 1, MITOCHONDRIAL"/>
    <property type="match status" value="1"/>
</dbReference>
<dbReference type="SUPFAM" id="SSF51735">
    <property type="entry name" value="NAD(P)-binding Rossmann-fold domains"/>
    <property type="match status" value="1"/>
</dbReference>
<dbReference type="AlphaFoldDB" id="A0A227PBF4"/>
<dbReference type="InterPro" id="IPR011032">
    <property type="entry name" value="GroES-like_sf"/>
</dbReference>
<feature type="domain" description="Enoyl reductase (ER)" evidence="1">
    <location>
        <begin position="12"/>
        <end position="329"/>
    </location>
</feature>
<dbReference type="InterPro" id="IPR036291">
    <property type="entry name" value="NAD(P)-bd_dom_sf"/>
</dbReference>
<dbReference type="EMBL" id="MUGS01000014">
    <property type="protein sequence ID" value="OXG07102.1"/>
    <property type="molecule type" value="Genomic_DNA"/>
</dbReference>
<gene>
    <name evidence="2" type="ORF">B0A64_09825</name>
</gene>
<dbReference type="Gene3D" id="3.90.180.10">
    <property type="entry name" value="Medium-chain alcohol dehydrogenases, catalytic domain"/>
    <property type="match status" value="1"/>
</dbReference>
<sequence>MKAFIINKYTKGGLELADVPTPVVGNNDVLIEVHSAGVNLLDSKLKTGEFKLILPYKLPMILGHDVAGVVTTVGKNVKKFKVGDAVYSRPEDYHVGTFAQFIAINEKDVAFKPVNISMDEAASIPLVALTAWQALMEHAQLKKGEKVFIQAGSGGVGTIAIQLAKHLGANIATTASKKSFELLKNLGADVLIDYTTQDFEHILKDYDVVVNSQDQKTLEKAFNVLKPGGQVISISGPPTPVFAKDMGLPWYIRMIITLLSFGTRSKAQKKNINFSFLFMRAEGNQLQEITKLIEAEVIKPVVDKVFAFEQTNDALKYVESGRAKGKVVIRVKN</sequence>
<dbReference type="Gene3D" id="3.40.50.720">
    <property type="entry name" value="NAD(P)-binding Rossmann-like Domain"/>
    <property type="match status" value="1"/>
</dbReference>
<dbReference type="SMART" id="SM00829">
    <property type="entry name" value="PKS_ER"/>
    <property type="match status" value="1"/>
</dbReference>
<evidence type="ECO:0000259" key="1">
    <source>
        <dbReference type="SMART" id="SM00829"/>
    </source>
</evidence>
<proteinExistence type="predicted"/>
<dbReference type="RefSeq" id="WP_089479326.1">
    <property type="nucleotide sequence ID" value="NZ_MUGS01000014.1"/>
</dbReference>
<organism evidence="2 3">
    <name type="scientific">Flavobacterium araucananum</name>
    <dbReference type="NCBI Taxonomy" id="946678"/>
    <lineage>
        <taxon>Bacteria</taxon>
        <taxon>Pseudomonadati</taxon>
        <taxon>Bacteroidota</taxon>
        <taxon>Flavobacteriia</taxon>
        <taxon>Flavobacteriales</taxon>
        <taxon>Flavobacteriaceae</taxon>
        <taxon>Flavobacterium</taxon>
    </lineage>
</organism>
<evidence type="ECO:0000313" key="3">
    <source>
        <dbReference type="Proteomes" id="UP000214684"/>
    </source>
</evidence>
<name>A0A227PBF4_9FLAO</name>
<dbReference type="InterPro" id="IPR013154">
    <property type="entry name" value="ADH-like_N"/>
</dbReference>
<dbReference type="GO" id="GO:0016491">
    <property type="term" value="F:oxidoreductase activity"/>
    <property type="evidence" value="ECO:0007669"/>
    <property type="project" value="InterPro"/>
</dbReference>
<dbReference type="Pfam" id="PF08240">
    <property type="entry name" value="ADH_N"/>
    <property type="match status" value="1"/>
</dbReference>
<comment type="caution">
    <text evidence="2">The sequence shown here is derived from an EMBL/GenBank/DDBJ whole genome shotgun (WGS) entry which is preliminary data.</text>
</comment>
<dbReference type="CDD" id="cd05289">
    <property type="entry name" value="MDR_like_2"/>
    <property type="match status" value="1"/>
</dbReference>
<protein>
    <submittedName>
        <fullName evidence="2">NADPH:quinone oxidoreductase</fullName>
    </submittedName>
</protein>
<dbReference type="Proteomes" id="UP000214684">
    <property type="component" value="Unassembled WGS sequence"/>
</dbReference>
<keyword evidence="3" id="KW-1185">Reference proteome</keyword>
<dbReference type="SUPFAM" id="SSF50129">
    <property type="entry name" value="GroES-like"/>
    <property type="match status" value="1"/>
</dbReference>
<dbReference type="Pfam" id="PF13602">
    <property type="entry name" value="ADH_zinc_N_2"/>
    <property type="match status" value="1"/>
</dbReference>
<dbReference type="InterPro" id="IPR050700">
    <property type="entry name" value="YIM1/Zinc_Alcohol_DH_Fams"/>
</dbReference>
<dbReference type="OrthoDB" id="9787435at2"/>
<accession>A0A227PBF4</accession>